<sequence length="928" mass="99859">MNDSSVEDTDNGTESVTEIAASSSLPSETETTYISSITPVSSEEYMVSLVEKETVTPSVTPLSDFTDTDTSRDTTSGILTDSTVKAERVTFSVTSPEPGTGETKIAVSDTASSLYSTRKPTVTSSADVTGKDRLHQTHMTEPVTQTALSPHSTKKMDQMLSTTKLSLPYSTDKPSVPSNTDVAGIEGSGVEISDTTTASPKTVTSESKKTAATPVFPLFNTENPTTITQEDETRTSALTTEEEKGSSPVSSFTDRATSTPTHKDSTGDHVTSISTNESVSTTTVSSLQSTPKPDVMVRFVTTFVPEPDTTPPEGSFQQARSETTFTHHPQTDISSEKTVLATSPMLPSEESSQHFETSDVTLQTGVTATSLEYKTAEPPSGAPKTNELSTDDGGSTDSKETKVTTMPAEHISFELTSNVPSESATLPDDIIQYVATVSPVQQLTTPQKSFEQARSETALTHRPLTDLSSQDVSVTTTHPVFVSHETSQITESPTVPATSSLVTRASVEDGTVEATVDQVLFGEKTEPSPDTDTDYYDTTPDYEEPDPHKVEALPPKLDTSTPRETVVLSTTPPVVSLTSKSHPVKSVSSSESSSEEKEAQLPVEAAAITFLPSASAPISATSSSSSESESKEPTMSGKQESMSTESPVKPHGDVIENITSALLSATTESPFILSTGVESGSVSSESVSEDMTTTKKPNIENRLKPSLSPDEIQTVFKVNATTASKLESTSVDSKSEKENIVDKIEEDVSPQTEIPTRTHTEFTTLTPTLAQSQPVPVVSVATTPSLPFSEVDNNDITALPDTGLDLGHTVIGETVEIPATLESIVRRQYENWRPNQPDSFFTSGEDCVVMIWHEDGQWNDVPCNYHLTYTCKKGTVACSQPPLVENARTFGKTRERYEINSLVRYQCRTGFIQRHVPTIRCRWGWAMG</sequence>
<gene>
    <name evidence="1" type="ORF">E3U43_000392</name>
</gene>
<name>A0ACD3QAE0_LARCR</name>
<reference evidence="1" key="1">
    <citation type="submission" date="2018-11" db="EMBL/GenBank/DDBJ databases">
        <title>The sequence and de novo assembly of Larimichthys crocea genome using PacBio and Hi-C technologies.</title>
        <authorList>
            <person name="Xu P."/>
            <person name="Chen B."/>
            <person name="Zhou Z."/>
            <person name="Ke Q."/>
            <person name="Wu Y."/>
            <person name="Bai H."/>
            <person name="Pu F."/>
        </authorList>
    </citation>
    <scope>NUCLEOTIDE SEQUENCE</scope>
    <source>
        <tissue evidence="1">Muscle</tissue>
    </source>
</reference>
<dbReference type="EMBL" id="CM011695">
    <property type="protein sequence ID" value="TMS03503.1"/>
    <property type="molecule type" value="Genomic_DNA"/>
</dbReference>
<organism evidence="1 2">
    <name type="scientific">Larimichthys crocea</name>
    <name type="common">Large yellow croaker</name>
    <name type="synonym">Pseudosciaena crocea</name>
    <dbReference type="NCBI Taxonomy" id="215358"/>
    <lineage>
        <taxon>Eukaryota</taxon>
        <taxon>Metazoa</taxon>
        <taxon>Chordata</taxon>
        <taxon>Craniata</taxon>
        <taxon>Vertebrata</taxon>
        <taxon>Euteleostomi</taxon>
        <taxon>Actinopterygii</taxon>
        <taxon>Neopterygii</taxon>
        <taxon>Teleostei</taxon>
        <taxon>Neoteleostei</taxon>
        <taxon>Acanthomorphata</taxon>
        <taxon>Eupercaria</taxon>
        <taxon>Sciaenidae</taxon>
        <taxon>Larimichthys</taxon>
    </lineage>
</organism>
<protein>
    <submittedName>
        <fullName evidence="1">Uncharacterized protein</fullName>
    </submittedName>
</protein>
<dbReference type="Proteomes" id="UP000793456">
    <property type="component" value="Chromosome XXII"/>
</dbReference>
<proteinExistence type="predicted"/>
<accession>A0ACD3QAE0</accession>
<keyword evidence="2" id="KW-1185">Reference proteome</keyword>
<evidence type="ECO:0000313" key="2">
    <source>
        <dbReference type="Proteomes" id="UP000793456"/>
    </source>
</evidence>
<comment type="caution">
    <text evidence="1">The sequence shown here is derived from an EMBL/GenBank/DDBJ whole genome shotgun (WGS) entry which is preliminary data.</text>
</comment>
<evidence type="ECO:0000313" key="1">
    <source>
        <dbReference type="EMBL" id="TMS03503.1"/>
    </source>
</evidence>